<dbReference type="SUPFAM" id="SSF63825">
    <property type="entry name" value="YWTD domain"/>
    <property type="match status" value="3"/>
</dbReference>
<keyword evidence="12" id="KW-1133">Transmembrane helix</keyword>
<keyword evidence="12" id="KW-0812">Transmembrane</keyword>
<dbReference type="PROSITE" id="PS51120">
    <property type="entry name" value="LDLRB"/>
    <property type="match status" value="3"/>
</dbReference>
<evidence type="ECO:0000256" key="7">
    <source>
        <dbReference type="ARBA" id="ARBA00023170"/>
    </source>
</evidence>
<evidence type="ECO:0000313" key="13">
    <source>
        <dbReference type="EMBL" id="CAI8020826.1"/>
    </source>
</evidence>
<dbReference type="PROSITE" id="PS50068">
    <property type="entry name" value="LDLRA_2"/>
    <property type="match status" value="1"/>
</dbReference>
<dbReference type="SUPFAM" id="SSF57424">
    <property type="entry name" value="LDL receptor-like module"/>
    <property type="match status" value="1"/>
</dbReference>
<proteinExistence type="predicted"/>
<feature type="compositionally biased region" description="Acidic residues" evidence="11">
    <location>
        <begin position="1639"/>
        <end position="1650"/>
    </location>
</feature>
<feature type="repeat" description="LDL-receptor class B" evidence="10">
    <location>
        <begin position="501"/>
        <end position="545"/>
    </location>
</feature>
<keyword evidence="6 9" id="KW-1015">Disulfide bond</keyword>
<keyword evidence="13" id="KW-0449">Lipoprotein</keyword>
<dbReference type="SMART" id="SM00135">
    <property type="entry name" value="LY"/>
    <property type="match status" value="9"/>
</dbReference>
<name>A0AA35S2Q4_GEOBA</name>
<dbReference type="InterPro" id="IPR011042">
    <property type="entry name" value="6-blade_b-propeller_TolB-like"/>
</dbReference>
<dbReference type="Gene3D" id="2.40.128.620">
    <property type="match status" value="1"/>
</dbReference>
<keyword evidence="5 12" id="KW-0472">Membrane</keyword>
<evidence type="ECO:0000256" key="8">
    <source>
        <dbReference type="ARBA" id="ARBA00023180"/>
    </source>
</evidence>
<comment type="caution">
    <text evidence="13">The sequence shown here is derived from an EMBL/GenBank/DDBJ whole genome shotgun (WGS) entry which is preliminary data.</text>
</comment>
<evidence type="ECO:0000256" key="6">
    <source>
        <dbReference type="ARBA" id="ARBA00023157"/>
    </source>
</evidence>
<keyword evidence="14" id="KW-1185">Reference proteome</keyword>
<dbReference type="GO" id="GO:0006897">
    <property type="term" value="P:endocytosis"/>
    <property type="evidence" value="ECO:0007669"/>
    <property type="project" value="UniProtKB-KW"/>
</dbReference>
<evidence type="ECO:0000256" key="1">
    <source>
        <dbReference type="ARBA" id="ARBA00004167"/>
    </source>
</evidence>
<keyword evidence="2" id="KW-0245">EGF-like domain</keyword>
<dbReference type="InterPro" id="IPR036055">
    <property type="entry name" value="LDL_receptor-like_sf"/>
</dbReference>
<evidence type="ECO:0000256" key="5">
    <source>
        <dbReference type="ARBA" id="ARBA00023136"/>
    </source>
</evidence>
<evidence type="ECO:0000256" key="3">
    <source>
        <dbReference type="ARBA" id="ARBA00022583"/>
    </source>
</evidence>
<evidence type="ECO:0000256" key="11">
    <source>
        <dbReference type="SAM" id="MobiDB-lite"/>
    </source>
</evidence>
<evidence type="ECO:0000256" key="2">
    <source>
        <dbReference type="ARBA" id="ARBA00022536"/>
    </source>
</evidence>
<evidence type="ECO:0000256" key="9">
    <source>
        <dbReference type="PROSITE-ProRule" id="PRU00124"/>
    </source>
</evidence>
<feature type="compositionally biased region" description="Basic and acidic residues" evidence="11">
    <location>
        <begin position="1663"/>
        <end position="1672"/>
    </location>
</feature>
<feature type="region of interest" description="Disordered" evidence="11">
    <location>
        <begin position="1521"/>
        <end position="1672"/>
    </location>
</feature>
<feature type="repeat" description="LDL-receptor class B" evidence="10">
    <location>
        <begin position="87"/>
        <end position="130"/>
    </location>
</feature>
<feature type="disulfide bond" evidence="9">
    <location>
        <begin position="1282"/>
        <end position="1297"/>
    </location>
</feature>
<dbReference type="Proteomes" id="UP001174909">
    <property type="component" value="Unassembled WGS sequence"/>
</dbReference>
<feature type="repeat" description="LDL-receptor class B" evidence="10">
    <location>
        <begin position="793"/>
        <end position="834"/>
    </location>
</feature>
<feature type="compositionally biased region" description="Low complexity" evidence="11">
    <location>
        <begin position="1372"/>
        <end position="1381"/>
    </location>
</feature>
<accession>A0AA35S2Q4</accession>
<comment type="subcellular location">
    <subcellularLocation>
        <location evidence="1">Membrane</location>
        <topology evidence="1">Single-pass membrane protein</topology>
    </subcellularLocation>
</comment>
<evidence type="ECO:0000256" key="10">
    <source>
        <dbReference type="PROSITE-ProRule" id="PRU00461"/>
    </source>
</evidence>
<protein>
    <submittedName>
        <fullName evidence="13">Low-density lipoprotein receptor-related protein 6</fullName>
    </submittedName>
</protein>
<evidence type="ECO:0000313" key="14">
    <source>
        <dbReference type="Proteomes" id="UP001174909"/>
    </source>
</evidence>
<dbReference type="GO" id="GO:0016020">
    <property type="term" value="C:membrane"/>
    <property type="evidence" value="ECO:0007669"/>
    <property type="project" value="UniProtKB-SubCell"/>
</dbReference>
<dbReference type="InterPro" id="IPR002172">
    <property type="entry name" value="LDrepeatLR_classA_rpt"/>
</dbReference>
<comment type="caution">
    <text evidence="9">Lacks conserved residue(s) required for the propagation of feature annotation.</text>
</comment>
<dbReference type="EMBL" id="CASHTH010001849">
    <property type="protein sequence ID" value="CAI8020826.1"/>
    <property type="molecule type" value="Genomic_DNA"/>
</dbReference>
<dbReference type="Gene3D" id="2.120.10.30">
    <property type="entry name" value="TolB, C-terminal domain"/>
    <property type="match status" value="4"/>
</dbReference>
<keyword evidence="7 13" id="KW-0675">Receptor</keyword>
<sequence length="1672" mass="184273">MAAVSHKICKKHLVLPYCYFLAQKIVENVLRPLSSSLPTPVAHGNQYFFTNTNDIRKLSNDQSQVQILYTDSDHPQALDFNSCKGSLGIYWISLLDGRIHRGNPDGGGQAEYVISDDVVRPKGIAVDYVGSNIYFSQQTNIRSKGRIEVVSCDGAHRKVLQTGLVEGGPLALDIANGGWRDREWRSYTCTMPTVLTSRGLTQTVKNKVDKIQAPSNVTGLAVDASLNRLYWTSNGEIRFIDLSLDDPLPQTIGTSSVPYGLSASDGTLYWTVLGNNVTSLPGAIYMLVVNGDDDTSPTVLHESMDIHPRDVSISSEITSLDEGCGNDNGGCDQLCFSVPSSTGQGTMPECGCSTGIQEDPVSNLCPRVPTNFLLFGRTITDTLSRISMVSLDTDRDVSVLLPFQIPGYGANYISYDITTLSVYWDEMSPPAIKRSEIDSGEVDTFISTDIRRVSGLAVDPFSRNLYWSDSALDRIEVVSLSSNDRDDIHTPQSLSLDLMNGYMYWVDRESGEPRIERARLDGSERQVFHRGTSHAPTFIVVNPASDDVFWSDDEDGDINTVDSNTERGFPVGAISVHGLAIVDNELYWTDGFDGKIGVATIREEEGEGPEVRRGVTFFENIDGVKGIVAVDTDHFIDNDNLCALSHGCSHICLFNSSAVCQCPDGLQFQSDSHQICTEPDGYAVIALADKTGETTTTYLELYTRSLNILTEMWAPESSCPGGMCTETVDIVSMAIHLRDDAAIDVYYVQRTDKLIYRRSITIGNPESDIGEATPIITCCLATPKDLAVDWLGRNLYWTDSLRGVIEVSLLSGRSRRVLYSELDQPSLLVLDPRRGDLFFTQGDTKIIYRRKMDGTSETSVSICNSVRNCTLHGYPTIVRIVSLSIDFDPSPMFRDKLVWSYWSGTETVTVGYDLGGADSDPHLIRLISPPAISSSLYFNQSLYYSKENSEKIDKWFDNGGTHDVFSLTGIEGSEFTFLDFSIVHPRTQPGYHECTAGEFCTGHHPLCLVQDHIYGSCICPLDSFKTVHVDTLLGQRTEVCTQANSFVILATKTDIYYYPLPSDLTDAEVTSEPRIVPRDRVSLRSMSLDWIGGQVIFTETTGYQVSSASVRGEGENLTVGSVVSAYLVDGDVVFPSQPRGVLFDETSRSIIWHEEGRQIFKSALGTPRDSLSPLLAESSDRTIEYLTFDPSIGYVYWWNRDAKKIEGEAAILYCNVTRKLDDGDFECRQKYLSWSPGNLKNALLAMMSFDVSRYNAIDTVSCAQFHTSCGGSLECFPNTYACDGVQHCTNGFDETNCVTTTPPTSTTKDPSTSGSANYVTIITVTTIFVMLAFFVFVIFCVSVRCIARQKRRRQRFHFPPTSKAGSSPPPRSDSSSIYSGMSSLGTESTNFNCGSPHPDPFEKRAVFHPERSTHISNPPPSLITAARRQSQLLEGEEESQADPCPPPCPSVDWENMSALSYSASQGGMRLTTMNGGGQGAENYYNRPPGFRGHHHPHHPQAENPLHYHGGFRGNTHVYHHHHGNGRPYGVPGGSSAGTSYVSHSVPHPRRSVGDSHHYPPISMSRLRGNARGVYPSDLPNYEEAETETVFSQSTIQTENGSNFPFDDRTPPGRPPSPATITEYSERDLQQRVPLSPASEYDEEEEEEGEGEGGGGGGVTVEDQPLHLHEDQV</sequence>
<organism evidence="13 14">
    <name type="scientific">Geodia barretti</name>
    <name type="common">Barrett's horny sponge</name>
    <dbReference type="NCBI Taxonomy" id="519541"/>
    <lineage>
        <taxon>Eukaryota</taxon>
        <taxon>Metazoa</taxon>
        <taxon>Porifera</taxon>
        <taxon>Demospongiae</taxon>
        <taxon>Heteroscleromorpha</taxon>
        <taxon>Tetractinellida</taxon>
        <taxon>Astrophorina</taxon>
        <taxon>Geodiidae</taxon>
        <taxon>Geodia</taxon>
    </lineage>
</organism>
<evidence type="ECO:0000256" key="4">
    <source>
        <dbReference type="ARBA" id="ARBA00022737"/>
    </source>
</evidence>
<dbReference type="InterPro" id="IPR000033">
    <property type="entry name" value="LDLR_classB_rpt"/>
</dbReference>
<dbReference type="InterPro" id="IPR050778">
    <property type="entry name" value="Cueball_EGF_LRP_Nidogen"/>
</dbReference>
<feature type="transmembrane region" description="Helical" evidence="12">
    <location>
        <begin position="1318"/>
        <end position="1347"/>
    </location>
</feature>
<keyword evidence="4" id="KW-0677">Repeat</keyword>
<evidence type="ECO:0000256" key="12">
    <source>
        <dbReference type="SAM" id="Phobius"/>
    </source>
</evidence>
<keyword evidence="8" id="KW-0325">Glycoprotein</keyword>
<feature type="region of interest" description="Disordered" evidence="11">
    <location>
        <begin position="1357"/>
        <end position="1381"/>
    </location>
</feature>
<dbReference type="SMART" id="SM00192">
    <property type="entry name" value="LDLa"/>
    <property type="match status" value="1"/>
</dbReference>
<gene>
    <name evidence="13" type="ORF">GBAR_LOCUS12419</name>
</gene>
<dbReference type="PANTHER" id="PTHR46513">
    <property type="entry name" value="VITELLOGENIN RECEPTOR-LIKE PROTEIN-RELATED-RELATED"/>
    <property type="match status" value="1"/>
</dbReference>
<feature type="compositionally biased region" description="Polar residues" evidence="11">
    <location>
        <begin position="1588"/>
        <end position="1602"/>
    </location>
</feature>
<reference evidence="13" key="1">
    <citation type="submission" date="2023-03" db="EMBL/GenBank/DDBJ databases">
        <authorList>
            <person name="Steffen K."/>
            <person name="Cardenas P."/>
        </authorList>
    </citation>
    <scope>NUCLEOTIDE SEQUENCE</scope>
</reference>
<keyword evidence="3" id="KW-0254">Endocytosis</keyword>